<dbReference type="GO" id="GO:0005634">
    <property type="term" value="C:nucleus"/>
    <property type="evidence" value="ECO:0007669"/>
    <property type="project" value="TreeGrafter"/>
</dbReference>
<evidence type="ECO:0000256" key="2">
    <source>
        <dbReference type="ARBA" id="ARBA00022857"/>
    </source>
</evidence>
<dbReference type="PANTHER" id="PTHR42748">
    <property type="entry name" value="NITROGEN METABOLITE REPRESSION PROTEIN NMRA FAMILY MEMBER"/>
    <property type="match status" value="1"/>
</dbReference>
<evidence type="ECO:0000256" key="1">
    <source>
        <dbReference type="ARBA" id="ARBA00006328"/>
    </source>
</evidence>
<sequence>MSEIYWGIRLYELARGAGVIHSLYAGLEYASRLGNFDPKYRTGRLDGKGKPFPNPEDLSTLVFTVPLGDAKCPLIYLEDYGPYARWLFDYPARSSGLELHVATEDIAWKDLATAFTEVTGRKAVYKDVSLDEYFSLPIFPYPDNKVGHSANRNDPALITFRENFSGFWNTWEAELTKCDYKLLDEILQTRVKIVKEWMKKTGYNGKRSSLLKDHREGGRKSSSRCQLMGSASENMDFL</sequence>
<feature type="domain" description="NmrA-like" evidence="4">
    <location>
        <begin position="59"/>
        <end position="141"/>
    </location>
</feature>
<feature type="compositionally biased region" description="Basic and acidic residues" evidence="3">
    <location>
        <begin position="210"/>
        <end position="219"/>
    </location>
</feature>
<dbReference type="PANTHER" id="PTHR42748:SF14">
    <property type="entry name" value="SNOAL-LIKE DOMAIN-CONTAINING PROTEIN"/>
    <property type="match status" value="1"/>
</dbReference>
<feature type="compositionally biased region" description="Polar residues" evidence="3">
    <location>
        <begin position="223"/>
        <end position="238"/>
    </location>
</feature>
<dbReference type="HOGENOM" id="CLU_007383_8_0_1"/>
<dbReference type="SUPFAM" id="SSF51735">
    <property type="entry name" value="NAD(P)-binding Rossmann-fold domains"/>
    <property type="match status" value="1"/>
</dbReference>
<dbReference type="GeneID" id="25286439"/>
<evidence type="ECO:0000313" key="6">
    <source>
        <dbReference type="Proteomes" id="UP000027920"/>
    </source>
</evidence>
<dbReference type="Proteomes" id="UP000027920">
    <property type="component" value="Unassembled WGS sequence"/>
</dbReference>
<reference evidence="5 6" key="1">
    <citation type="submission" date="2013-03" db="EMBL/GenBank/DDBJ databases">
        <title>The Genome Sequence of Exophiala aquamarina CBS 119918.</title>
        <authorList>
            <consortium name="The Broad Institute Genomics Platform"/>
            <person name="Cuomo C."/>
            <person name="de Hoog S."/>
            <person name="Gorbushina A."/>
            <person name="Walker B."/>
            <person name="Young S.K."/>
            <person name="Zeng Q."/>
            <person name="Gargeya S."/>
            <person name="Fitzgerald M."/>
            <person name="Haas B."/>
            <person name="Abouelleil A."/>
            <person name="Allen A.W."/>
            <person name="Alvarado L."/>
            <person name="Arachchi H.M."/>
            <person name="Berlin A.M."/>
            <person name="Chapman S.B."/>
            <person name="Gainer-Dewar J."/>
            <person name="Goldberg J."/>
            <person name="Griggs A."/>
            <person name="Gujja S."/>
            <person name="Hansen M."/>
            <person name="Howarth C."/>
            <person name="Imamovic A."/>
            <person name="Ireland A."/>
            <person name="Larimer J."/>
            <person name="McCowan C."/>
            <person name="Murphy C."/>
            <person name="Pearson M."/>
            <person name="Poon T.W."/>
            <person name="Priest M."/>
            <person name="Roberts A."/>
            <person name="Saif S."/>
            <person name="Shea T."/>
            <person name="Sisk P."/>
            <person name="Sykes S."/>
            <person name="Wortman J."/>
            <person name="Nusbaum C."/>
            <person name="Birren B."/>
        </authorList>
    </citation>
    <scope>NUCLEOTIDE SEQUENCE [LARGE SCALE GENOMIC DNA]</scope>
    <source>
        <strain evidence="5 6">CBS 119918</strain>
    </source>
</reference>
<dbReference type="InterPro" id="IPR036291">
    <property type="entry name" value="NAD(P)-bd_dom_sf"/>
</dbReference>
<comment type="similarity">
    <text evidence="1">Belongs to the NmrA-type oxidoreductase family.</text>
</comment>
<dbReference type="InterPro" id="IPR051164">
    <property type="entry name" value="NmrA-like_oxidored"/>
</dbReference>
<keyword evidence="6" id="KW-1185">Reference proteome</keyword>
<proteinExistence type="inferred from homology"/>
<keyword evidence="2" id="KW-0521">NADP</keyword>
<name>A0A072NXK8_9EURO</name>
<protein>
    <recommendedName>
        <fullName evidence="4">NmrA-like domain-containing protein</fullName>
    </recommendedName>
</protein>
<feature type="region of interest" description="Disordered" evidence="3">
    <location>
        <begin position="208"/>
        <end position="238"/>
    </location>
</feature>
<organism evidence="5 6">
    <name type="scientific">Exophiala aquamarina CBS 119918</name>
    <dbReference type="NCBI Taxonomy" id="1182545"/>
    <lineage>
        <taxon>Eukaryota</taxon>
        <taxon>Fungi</taxon>
        <taxon>Dikarya</taxon>
        <taxon>Ascomycota</taxon>
        <taxon>Pezizomycotina</taxon>
        <taxon>Eurotiomycetes</taxon>
        <taxon>Chaetothyriomycetidae</taxon>
        <taxon>Chaetothyriales</taxon>
        <taxon>Herpotrichiellaceae</taxon>
        <taxon>Exophiala</taxon>
    </lineage>
</organism>
<dbReference type="Gene3D" id="3.40.50.720">
    <property type="entry name" value="NAD(P)-binding Rossmann-like Domain"/>
    <property type="match status" value="1"/>
</dbReference>
<gene>
    <name evidence="5" type="ORF">A1O9_11541</name>
</gene>
<comment type="caution">
    <text evidence="5">The sequence shown here is derived from an EMBL/GenBank/DDBJ whole genome shotgun (WGS) entry which is preliminary data.</text>
</comment>
<dbReference type="VEuPathDB" id="FungiDB:A1O9_11541"/>
<dbReference type="Pfam" id="PF05368">
    <property type="entry name" value="NmrA"/>
    <property type="match status" value="1"/>
</dbReference>
<dbReference type="AlphaFoldDB" id="A0A072NXK8"/>
<accession>A0A072NXK8</accession>
<evidence type="ECO:0000256" key="3">
    <source>
        <dbReference type="SAM" id="MobiDB-lite"/>
    </source>
</evidence>
<evidence type="ECO:0000313" key="5">
    <source>
        <dbReference type="EMBL" id="KEF52301.1"/>
    </source>
</evidence>
<dbReference type="InterPro" id="IPR008030">
    <property type="entry name" value="NmrA-like"/>
</dbReference>
<evidence type="ECO:0000259" key="4">
    <source>
        <dbReference type="Pfam" id="PF05368"/>
    </source>
</evidence>
<dbReference type="EMBL" id="AMGV01000018">
    <property type="protein sequence ID" value="KEF52301.1"/>
    <property type="molecule type" value="Genomic_DNA"/>
</dbReference>
<dbReference type="RefSeq" id="XP_013254891.1">
    <property type="nucleotide sequence ID" value="XM_013399437.1"/>
</dbReference>
<dbReference type="OrthoDB" id="300709at2759"/>
<dbReference type="STRING" id="1182545.A0A072NXK8"/>